<sequence length="5436" mass="617751">MSLDGSFSCESALRRLLARCPALRFDPRLSSLSQKDGALMADEVVAAIADPFLHPSYTIPIMGCFRPLCRKIVERAILKLQAVPSLESESDGERNEIGEEDVHVVDFYVRRGRGLRLHELASLALVRALDLAPFLLGYLLSYYRFSPPPFRRLVSAVNSASEFKDINYLLEAVRVTYRFLVIETKVFSELWEWTCFFYLMRQPEILNFSDVKMPLDDILDIRWCSSQILSVVLKISDRAVEQFGLGQDETLLCLLRWEDFCQDITLEKAGWYLDATNAGNGNNCDGDFKFDCFLEFNNNISSIVSSRAQQFKSEGRNCRNKVSCDAQLAGGPFVLTSAIRKSFDMCLMAVSQKWPILLHGPASVGKTSLIRKLAEFCENQVLFIHVDEQMDSKTLVGSYVCTEIPGEFRWQPGSLTQAILNGCWVAFEDIDKAPNDVKSIILPVLEGSGSFVTGHGESINVPESFRLFATMTTSKHDAWLSIEGNSVWRKVMVGAPSKGDLLEIVNKCYPSLCSFSLKIIETFETVNIIASNILSGEVASTGFFNRFLLRDLLKWCRRVAGLGLNFSGPVLPPHFCRSIFQEAVDMFASSLPSLEKRLSIMRELAYIWNVPLLDSDNLCPGKPVFQTLKSSLQVGRVALECNQPVVVSHKRAFVSIRSSLQVLEKIACSVKYNEPVLLVGETGTGKTTLVQNLAMRLGHSLTVMNLSQQSDVADLLGGYKPTDARSICIPIYHELKELFCKSFSGKANETYLHRCETYVMEKNWKKLLHACQKVANFARNQVAKSFSAASGAKRKRPISEEILHNWDSFASRLDAVRRQIGSSSGMLFSFMEGAFVTAIKNGHWILLDEVNLAPPEMLQRIIGVLDGERGTICLTERGDVDCIERHPNFRIFACMNPATDAGKRELPFSFRSRFTEYFVDDVLDDEDLTLFISQYIGDSKSGGELPKRIVTFYKAAKRESEERLQDSANQKPQFSLRSLARALEYSKIAQKDFAFQKALYDGFCMFFLTLLDSPSAKIMNNMILSYLLGGNVPPNVPFDGYFTRKTQYQHVADINSFVDNYILTKSVKEHLRNLSRAIYIKRYPVLLQGPTSSGKTSLVHYLASVTGHEFVRINNHEHTDLQEYFGSYVTDSYGRLQFQEGVLVKAVRRGQWIVLDELNLAPSDVLEALNRLLDDNRELFVPELQETVPAHPEFMLFATQNPPTVYGGRKVLSRAFRNRFLEVHVDEIPEDELTMILEKRCKIPESYALKMIEVMKDLQLHRQKSKIFAGKQGFITPRDLFRWANRFRDFGKSYEDLAKDGYLLLAERLRDENEKIVVQEILERRLRVRLCMDDLYKLELGSGDCALQFPKHQEILANVGNVAWTESMWRLYFLVERCYKKREPVLLVGETGGGKTTVCQMLSAVLGSRLHILNCHQYTETSDFIGGFYPVRDRSKFTMEFKQHIDQLKHSKIYLKFSGDLVISSDISQPSTLNLLDEIVNRYQNEASLHPDITQDDLDIFEEMSLEITQLQQKWQTIFHWQDGPLVQAMKCGDLFLVDEISLADDSVLERLNSVLEPERTLSLAEKGGSKMEKITAHPNFFLLATMNPGGDYGKKELSPALRNRFTEVWVPPVRDKNELIKIASERFEKSELSCFADCMVMFWEWFNQSQTCRTLTVRDLLSWVSFINVAEESLGSQSAFIHGAFLVVLDGLSLGTGMSKSDANRLRETSLSFLLNILKEHCVDCINSSISKMENYGWGDEKHGDLSHDNGFHLKNVFGVNPFYITKGPNDCRQEGFQFLAPTTRRNALRVLRAMQLPKPVLLEGSPGVGKTSLVTALALYSGHSVVRINLSEQTDMMDLLGSDLPVEGENGMEFSWSDGILLQALKNGKWVLLDELNLAPQSVLEGLNAILDHRAEVYIPELGLTFKCSSSFRIFACQNPSCQGGGRKGLPKSFLNRFTKVYVDELIEDDYLFICQSLYPSIPETVLSKLIFFNNRLYEDTMIHRKFGHEGSPWEFNLRDIIRSCQIIEGLEVKSKFDSFLGIVYLQRMRTAADREEVIKLFEEVFGLKPSVPDIPKIYINPNLLIVGNAHVQRNHYQPTKVLKSQLNLLPGIRHSLEVALHCVQKQWLCILVGPSASGKTSLVRLLAQLTGNKLHELNLSSASDVSELLGCFEQYNYFRTFKTVLSQVERFVDEYFSLQLESNLNYLVNERREMFSKWFAFVAARNNSSSASTYKSAESWASGSYGTLDRLIEIIEQLKLDLEKYHLPVSWSYNDLDETRMTIIKLKGQKAMMPSTKFEWVPGDLMKAIECGDWVVLDNANLCNPTVLDRINSLVEPGRSIMVNECGLIDGKPVILHAHPGFRMFLTVDPKYGEVSRAMRNRGVEVFLMKPNMFLTDVGRDCMDIEKYDANRFLILSGIPSNKLVCAMSAAHLCAKALGQKLGIRITLLELSHWVQLFQQLLMTGNQLIWSLQLSWEHTYLSSLGEAEARDALMQVKISYLSDIKLDKLDPDNGFSFSLPGGWPRPHTLRNFLWYSKEASVKQNCIYLESLGAQYASYELIIHTDETSKWNKCLNVGPYVIPMHVLHHLLFPNDLDQRKFRCNELPDFNLAQANQMLFIAASWTIEQATESDLGLYKLWFKWYNSKLQPYCNFFKSFLTIIEQEVVHPIWTQIFDCWKVVCSYVERDVVQPVPLLSSKSVELVCSDLSVKQFQKSLRKAIDCVGLLRQSLKQWNDEKDYVYGDDKLQFFIVPVLESLRCLEMEVLKVIVSSSKLFVIYSNLIENHMLFWKYFTSLCFEPLFLAWNNLKKGALRLKDKFPEAVGAFLEASLKLTNLPLCTFHMEKPLLWVYGGHPFLPSSRSIFDKMHQILAVCDSIWPKKKSFTRRFKDYSVVDAVLSSKAELRNLTMQGVCMSSHLISKGSQDDDEVLYQLEELHQRLFERVEHERRSLEVALDSLGNDTALATSCCTVDNEVFCRRSVFDSWKATLSLFDRNSFLLDLILLQSLSKSSVVDDHEVYQVLASTSDLLCHALNYSLNSSSRSPVDFTPHQTILWMLDSWNSVASGRTRIASCIIEMWFNCHSSMWNYCSESLQPHIDESCHLVHTTRSATLDKILQDTVPIKDYDLHCFNLRVAARSLWQDRPLQQDLSVILFSIADSLFKQIIFVHEKSFGKDAFQEIKSLCSLPIDNGLMDGMVQSWRSLILSSSHSRLTSLVDTIMEPLLNFLYCKRSPFNSVYNLGSAWTYIGALRFHLLLNPDGPDPMIKYTIRHAELLEKISLLKLEIKVRQECERMAGRSSSSDDELKRFSLLGKLERDLKQLKAKIVYRPEPSKYMKLQSSFGDFLDLVSSCMGLTKNLKSITDLPIMIDVACNWQGTSASFIARLSEDFPEYMDIIQPIQVAVYEMKFGLAIVLSDALEREYLSKVQESNAERISGAIHSLLQFPRSLPGAESNIELHDMVPKLIAFDMYVLETNQIIDVDLLKKLIQGISPEKPVSLGQLQIMMYHIVLVHAAHSVCSSLLMDSCSFLFLKMILDHFASLWFDMKSQNKDKEENDAQYYKFRPRSVVLEDILKNDQCQLLELDSDGALTHESEEMWLEQEYSKMKQPANEGYMEEGWENVPESILNSVVLIHNQLFGHCEPDGQPVGHRITDDQRLNSFMDSYKLGTMISKDLQSLLSSTLDDNLLVEHLLYVCLKYEKTLGLPCQSNHAYNVYKDSNAAAMFKMVKPLTSIQEQARSYLDEWPDHPGLLKILDVAEMLLGMPLNTPFSKVLLGMQVLVSRVQSLQESTSRFSFHDQLQPMFALLLSWQKIELESWPALLAEVEQQHDINAGKLWFPLHSVVHRNLSCDDEDDELVMIQSVEAFMQTSNVGEFRRRLHLLLAFHQQINYGIYLKAYSSPGMKKNLDILYNAVGFYVQFLPLVLDHIEDVRKQIEKDLKEHLKLYRWEQPYHQSSMENFRRARQKTWKLIQKYNDLLQQPVMLILSHELMLKKDNVTIWLEQKTSDDIDLDLAQFPMDLLHDTSTERLSWLADWVNKAATTLQSMSNSTSGFANIVLPSAFYGSTCLDFKSKWLEGWSSIKNICRNAAEFACLLKHGTKGHKKRRAFGELLKSLERCGLSRHRSGTYELEIKPNQQNRSFMQPSYEILHLLQQEHYQSIDVSRSKSFSDTWKLAKERGSLKWEDANKYYFKNLAIMQQIQHICLKFHKDVTLEQVNRAVSFLDHLLFIQQEQRFVAYHVSKLLNQLRQQLYLLTGVSTDAYCLNEDQPFVKQMLHSSGSEGLGADNSVSPNQYVVLKCMWQQKHLFDSLLAMSKDVCLLLSKAKRCHLSGCEIVITEADAVNNLVASFIPIFEKAKESLDMYLIGHRRVVTASSVCVPFVISRQLEQLVVLNFQTINAFEESVRKLSLPESFAASVMGQLLDRFGDLISKGRKMMLDFHSVLGSNGQLIVDEDTHFLDNFAILEASFSETSEQTNSLLVDALGKVEGLSNSQPLAEKLSLQNITLWKDLFESIILNLHLEDLCDSLNRTVIAACKLANSVGHREPKVLCEIESQLKDASLSLDLILNFVEAILFEFVDAHKTIAEMTNVLAHIFAVLFSKGFGSPEESADDTACDGTQDASGTGMGEGEGINDVSDQISDEAQLLGSSEKQDGVDDSGKAASNKEKGIEMDEDFTADTFSVSEESEDDKTEDDEDINLESRMGETGVSNEVVDEKLWDEDGDDNPDTCAEKYESGPSVKETDSGSRELRAKEDDALRLDGELEELDKNEFDKLSEKDEKPDIPDGDENADSMELDKKDAFEDPTGIQVNEQEEKPEDLNMDEPQGSDKIEENDSGSFVSDEEMKDRDENPSPADHMDDETTDVKENSEVEGEKEAYNADTNLDDSSKGTLESQKFEPFLDPVKGAESAEQGTDPHGDLSMEPELHWSNSTDVNGGIAPTGSSRQNEVPKQDFSMPDTNKGSLASHQEKPPISQDESSSLQRTQPNPFRSIGDAIKEWKERVKISADLEEFESESLNVSDDEGAEEYRYVSEVEKSTSQALGSATSDQIENNVKDKKFSADEGDVGKKEDIDRIDDIKESFDSMHLKTSQPSIPRQEVGDQMLETTLASDDTPMIEENQDNTNELPDMVSFKSSYMSGGVVPSDARTSEELSKSMVVEEVADDLKQKAIMDWRKYELVTTKLSLELAEQLRLVLEPTLASKLQGDYKTGKRINMKKVIPYIASHFRKDKIWLRRTRPNKRDYQIVVAVDDSRSMSESNCGDFAVEALVTVCRAMAQLEVGQLAVVSFGEKGNIKLLHDFELPFSRETGVQMISSLSFKQDNTIADEPVFDLLKYLNNMLDAAVAKARMPSGQNPLNQLVLIIADGRFHEKESLKRRVRDLLSRRRMVAFILLDSPQESIMDLKEASFEGETLSFKRYLDSFPFPYYIVLRNIEALPRTLADLLRQWFELMQSISE</sequence>
<dbReference type="Pfam" id="PF17865">
    <property type="entry name" value="AAA_lid_5"/>
    <property type="match status" value="1"/>
</dbReference>
<feature type="compositionally biased region" description="Polar residues" evidence="10">
    <location>
        <begin position="4937"/>
        <end position="4946"/>
    </location>
</feature>
<dbReference type="SMART" id="SM00382">
    <property type="entry name" value="AAA"/>
    <property type="match status" value="6"/>
</dbReference>
<dbReference type="InterPro" id="IPR011704">
    <property type="entry name" value="ATPase_dyneun-rel_AAA"/>
</dbReference>
<dbReference type="FunFam" id="3.40.50.300:FF:001384">
    <property type="entry name" value="Midasin"/>
    <property type="match status" value="1"/>
</dbReference>
<gene>
    <name evidence="12" type="ORF">J5N97_009833</name>
</gene>
<dbReference type="PANTHER" id="PTHR48103:SF2">
    <property type="entry name" value="MIDASIN"/>
    <property type="match status" value="1"/>
</dbReference>
<dbReference type="InterPro" id="IPR027417">
    <property type="entry name" value="P-loop_NTPase"/>
</dbReference>
<dbReference type="PIRSF" id="PIRSF010340">
    <property type="entry name" value="Midasin"/>
    <property type="match status" value="1"/>
</dbReference>
<reference evidence="12" key="2">
    <citation type="journal article" date="2022" name="Hortic Res">
        <title>The genome of Dioscorea zingiberensis sheds light on the biosynthesis, origin and evolution of the medicinally important diosgenin saponins.</title>
        <authorList>
            <person name="Li Y."/>
            <person name="Tan C."/>
            <person name="Li Z."/>
            <person name="Guo J."/>
            <person name="Li S."/>
            <person name="Chen X."/>
            <person name="Wang C."/>
            <person name="Dai X."/>
            <person name="Yang H."/>
            <person name="Song W."/>
            <person name="Hou L."/>
            <person name="Xu J."/>
            <person name="Tong Z."/>
            <person name="Xu A."/>
            <person name="Yuan X."/>
            <person name="Wang W."/>
            <person name="Yang Q."/>
            <person name="Chen L."/>
            <person name="Sun Z."/>
            <person name="Wang K."/>
            <person name="Pan B."/>
            <person name="Chen J."/>
            <person name="Bao Y."/>
            <person name="Liu F."/>
            <person name="Qi X."/>
            <person name="Gang D.R."/>
            <person name="Wen J."/>
            <person name="Li J."/>
        </authorList>
    </citation>
    <scope>NUCLEOTIDE SEQUENCE</scope>
    <source>
        <strain evidence="12">Dzin_1.0</strain>
    </source>
</reference>
<dbReference type="SUPFAM" id="SSF52540">
    <property type="entry name" value="P-loop containing nucleoside triphosphate hydrolases"/>
    <property type="match status" value="6"/>
</dbReference>
<dbReference type="GO" id="GO:0005524">
    <property type="term" value="F:ATP binding"/>
    <property type="evidence" value="ECO:0007669"/>
    <property type="project" value="UniProtKB-KW"/>
</dbReference>
<dbReference type="GO" id="GO:0016887">
    <property type="term" value="F:ATP hydrolysis activity"/>
    <property type="evidence" value="ECO:0007669"/>
    <property type="project" value="InterPro"/>
</dbReference>
<feature type="compositionally biased region" description="Acidic residues" evidence="10">
    <location>
        <begin position="4698"/>
        <end position="4707"/>
    </location>
</feature>
<evidence type="ECO:0000256" key="4">
    <source>
        <dbReference type="ARBA" id="ARBA00017143"/>
    </source>
</evidence>
<comment type="subcellular location">
    <subcellularLocation>
        <location evidence="1">Nucleus</location>
        <location evidence="1">Nucleolus</location>
    </subcellularLocation>
    <subcellularLocation>
        <location evidence="2">Nucleus</location>
        <location evidence="2">Nucleoplasm</location>
    </subcellularLocation>
</comment>
<feature type="compositionally biased region" description="Polar residues" evidence="10">
    <location>
        <begin position="4955"/>
        <end position="4968"/>
    </location>
</feature>
<dbReference type="InterPro" id="IPR048617">
    <property type="entry name" value="MDN1_AAA_lid_4"/>
</dbReference>
<dbReference type="GO" id="GO:0005654">
    <property type="term" value="C:nucleoplasm"/>
    <property type="evidence" value="ECO:0007669"/>
    <property type="project" value="UniProtKB-SubCell"/>
</dbReference>
<feature type="compositionally biased region" description="Basic and acidic residues" evidence="10">
    <location>
        <begin position="4710"/>
        <end position="4764"/>
    </location>
</feature>
<feature type="compositionally biased region" description="Basic and acidic residues" evidence="10">
    <location>
        <begin position="4843"/>
        <end position="4858"/>
    </location>
</feature>
<organism evidence="12 13">
    <name type="scientific">Dioscorea zingiberensis</name>
    <dbReference type="NCBI Taxonomy" id="325984"/>
    <lineage>
        <taxon>Eukaryota</taxon>
        <taxon>Viridiplantae</taxon>
        <taxon>Streptophyta</taxon>
        <taxon>Embryophyta</taxon>
        <taxon>Tracheophyta</taxon>
        <taxon>Spermatophyta</taxon>
        <taxon>Magnoliopsida</taxon>
        <taxon>Liliopsida</taxon>
        <taxon>Dioscoreales</taxon>
        <taxon>Dioscoreaceae</taxon>
        <taxon>Dioscorea</taxon>
    </lineage>
</organism>
<proteinExistence type="inferred from homology"/>
<feature type="compositionally biased region" description="Acidic residues" evidence="10">
    <location>
        <begin position="4665"/>
        <end position="4679"/>
    </location>
</feature>
<reference evidence="12" key="1">
    <citation type="submission" date="2021-03" db="EMBL/GenBank/DDBJ databases">
        <authorList>
            <person name="Li Z."/>
            <person name="Yang C."/>
        </authorList>
    </citation>
    <scope>NUCLEOTIDE SEQUENCE</scope>
    <source>
        <strain evidence="12">Dzin_1.0</strain>
        <tissue evidence="12">Leaf</tissue>
    </source>
</reference>
<dbReference type="Proteomes" id="UP001085076">
    <property type="component" value="Miscellaneous, Linkage group lg02"/>
</dbReference>
<accession>A0A9D5D044</accession>
<evidence type="ECO:0000256" key="8">
    <source>
        <dbReference type="ARBA" id="ARBA00023242"/>
    </source>
</evidence>
<dbReference type="FunFam" id="3.40.50.300:FF:001368">
    <property type="entry name" value="Midasin"/>
    <property type="match status" value="1"/>
</dbReference>
<evidence type="ECO:0000313" key="13">
    <source>
        <dbReference type="Proteomes" id="UP001085076"/>
    </source>
</evidence>
<dbReference type="Pfam" id="PF21108">
    <property type="entry name" value="MDN1_4th"/>
    <property type="match status" value="1"/>
</dbReference>
<feature type="compositionally biased region" description="Basic and acidic residues" evidence="10">
    <location>
        <begin position="4631"/>
        <end position="4651"/>
    </location>
</feature>
<feature type="compositionally biased region" description="Acidic residues" evidence="10">
    <location>
        <begin position="4765"/>
        <end position="4774"/>
    </location>
</feature>
<dbReference type="InterPro" id="IPR036465">
    <property type="entry name" value="vWFA_dom_sf"/>
</dbReference>
<dbReference type="InterPro" id="IPR002035">
    <property type="entry name" value="VWF_A"/>
</dbReference>
<evidence type="ECO:0000256" key="1">
    <source>
        <dbReference type="ARBA" id="ARBA00004604"/>
    </source>
</evidence>
<dbReference type="PROSITE" id="PS00675">
    <property type="entry name" value="SIGMA54_INTERACT_1"/>
    <property type="match status" value="1"/>
</dbReference>
<dbReference type="InterPro" id="IPR040848">
    <property type="entry name" value="AAA_lid_7"/>
</dbReference>
<keyword evidence="7 9" id="KW-0143">Chaperone</keyword>
<evidence type="ECO:0000256" key="10">
    <source>
        <dbReference type="SAM" id="MobiDB-lite"/>
    </source>
</evidence>
<evidence type="ECO:0000256" key="2">
    <source>
        <dbReference type="ARBA" id="ARBA00004642"/>
    </source>
</evidence>
<feature type="compositionally biased region" description="Basic and acidic residues" evidence="10">
    <location>
        <begin position="4894"/>
        <end position="4906"/>
    </location>
</feature>
<keyword evidence="13" id="KW-1185">Reference proteome</keyword>
<feature type="region of interest" description="Disordered" evidence="10">
    <location>
        <begin position="4628"/>
        <end position="4974"/>
    </location>
</feature>
<dbReference type="FunFam" id="3.40.50.300:FF:000142">
    <property type="entry name" value="Midasin"/>
    <property type="match status" value="1"/>
</dbReference>
<dbReference type="GO" id="GO:0000027">
    <property type="term" value="P:ribosomal large subunit assembly"/>
    <property type="evidence" value="ECO:0007669"/>
    <property type="project" value="InterPro"/>
</dbReference>
<comment type="caution">
    <text evidence="12">The sequence shown here is derived from an EMBL/GenBank/DDBJ whole genome shotgun (WGS) entry which is preliminary data.</text>
</comment>
<evidence type="ECO:0000256" key="6">
    <source>
        <dbReference type="ARBA" id="ARBA00022840"/>
    </source>
</evidence>
<evidence type="ECO:0000256" key="7">
    <source>
        <dbReference type="ARBA" id="ARBA00023186"/>
    </source>
</evidence>
<keyword evidence="6 9" id="KW-0067">ATP-binding</keyword>
<protein>
    <recommendedName>
        <fullName evidence="4 9">Midasin</fullName>
    </recommendedName>
</protein>
<evidence type="ECO:0000259" key="11">
    <source>
        <dbReference type="PROSITE" id="PS50234"/>
    </source>
</evidence>
<name>A0A9D5D044_9LILI</name>
<keyword evidence="5 9" id="KW-0547">Nucleotide-binding</keyword>
<feature type="region of interest" description="Disordered" evidence="10">
    <location>
        <begin position="4589"/>
        <end position="4615"/>
    </location>
</feature>
<feature type="compositionally biased region" description="Acidic residues" evidence="10">
    <location>
        <begin position="4993"/>
        <end position="5005"/>
    </location>
</feature>
<dbReference type="EMBL" id="JAGGNH010000002">
    <property type="protein sequence ID" value="KAJ0981578.1"/>
    <property type="molecule type" value="Genomic_DNA"/>
</dbReference>
<feature type="compositionally biased region" description="Polar residues" evidence="10">
    <location>
        <begin position="5017"/>
        <end position="5032"/>
    </location>
</feature>
<feature type="region of interest" description="Disordered" evidence="10">
    <location>
        <begin position="4993"/>
        <end position="5012"/>
    </location>
</feature>
<feature type="compositionally biased region" description="Basic and acidic residues" evidence="10">
    <location>
        <begin position="5033"/>
        <end position="5045"/>
    </location>
</feature>
<dbReference type="Pfam" id="PF17867">
    <property type="entry name" value="AAA_lid_7"/>
    <property type="match status" value="3"/>
</dbReference>
<dbReference type="InterPro" id="IPR025662">
    <property type="entry name" value="Sigma_54_int_dom_ATP-bd_1"/>
</dbReference>
<dbReference type="PANTHER" id="PTHR48103">
    <property type="entry name" value="MIDASIN-RELATED"/>
    <property type="match status" value="1"/>
</dbReference>
<evidence type="ECO:0000256" key="3">
    <source>
        <dbReference type="ARBA" id="ARBA00007188"/>
    </source>
</evidence>
<dbReference type="CDD" id="cd00009">
    <property type="entry name" value="AAA"/>
    <property type="match status" value="2"/>
</dbReference>
<keyword evidence="8 9" id="KW-0539">Nucleus</keyword>
<dbReference type="InterPro" id="IPR003593">
    <property type="entry name" value="AAA+_ATPase"/>
</dbReference>
<dbReference type="PROSITE" id="PS50234">
    <property type="entry name" value="VWFA"/>
    <property type="match status" value="1"/>
</dbReference>
<evidence type="ECO:0000256" key="5">
    <source>
        <dbReference type="ARBA" id="ARBA00022741"/>
    </source>
</evidence>
<evidence type="ECO:0000256" key="9">
    <source>
        <dbReference type="PIRNR" id="PIRNR010340"/>
    </source>
</evidence>
<dbReference type="Pfam" id="PF07728">
    <property type="entry name" value="AAA_5"/>
    <property type="match status" value="8"/>
</dbReference>
<dbReference type="FunFam" id="3.40.50.300:FF:000582">
    <property type="entry name" value="Midasin"/>
    <property type="match status" value="1"/>
</dbReference>
<dbReference type="FunFam" id="3.40.50.300:FF:001861">
    <property type="entry name" value="Midasin"/>
    <property type="match status" value="1"/>
</dbReference>
<dbReference type="GO" id="GO:0030687">
    <property type="term" value="C:preribosome, large subunit precursor"/>
    <property type="evidence" value="ECO:0007669"/>
    <property type="project" value="TreeGrafter"/>
</dbReference>
<feature type="region of interest" description="Disordered" evidence="10">
    <location>
        <begin position="5017"/>
        <end position="5045"/>
    </location>
</feature>
<dbReference type="Gene3D" id="3.40.50.300">
    <property type="entry name" value="P-loop containing nucleotide triphosphate hydrolases"/>
    <property type="match status" value="7"/>
</dbReference>
<dbReference type="OrthoDB" id="5186at2759"/>
<dbReference type="GO" id="GO:0005730">
    <property type="term" value="C:nucleolus"/>
    <property type="evidence" value="ECO:0007669"/>
    <property type="project" value="UniProtKB-SubCell"/>
</dbReference>
<dbReference type="InterPro" id="IPR041190">
    <property type="entry name" value="Midasin_AAA_lid_5"/>
</dbReference>
<feature type="domain" description="VWFA" evidence="11">
    <location>
        <begin position="5224"/>
        <end position="5424"/>
    </location>
</feature>
<dbReference type="InterPro" id="IPR012099">
    <property type="entry name" value="Midasin"/>
</dbReference>
<dbReference type="FunFam" id="3.40.50.410:FF:000114">
    <property type="entry name" value="Midasin"/>
    <property type="match status" value="1"/>
</dbReference>
<dbReference type="SUPFAM" id="SSF53300">
    <property type="entry name" value="vWA-like"/>
    <property type="match status" value="1"/>
</dbReference>
<dbReference type="GO" id="GO:0000055">
    <property type="term" value="P:ribosomal large subunit export from nucleus"/>
    <property type="evidence" value="ECO:0007669"/>
    <property type="project" value="TreeGrafter"/>
</dbReference>
<comment type="function">
    <text evidence="9">Nuclear chaperone required for maturation and nuclear export of pre-60S ribosome subunits.</text>
</comment>
<comment type="similarity">
    <text evidence="3 9">Belongs to the midasin family.</text>
</comment>
<evidence type="ECO:0000313" key="12">
    <source>
        <dbReference type="EMBL" id="KAJ0981578.1"/>
    </source>
</evidence>